<sequence length="213" mass="21572">MNRSTETLIAQLSGQAGRRSGLRMETFPAVLVLALTLSLAIAIAVVLALAGVRPDIGTAATQAPFLFKVAGTGALALAGAWLVLRSAAPGRGLPPLAPLLPGFLIMTFRAATDRSGLSYLGLHTYSAPTCMSIIIAASLPALAALILLLRHGAPTQPVRAAAVAGGLAGALGAMAYALACENDAGTFVLLWYSAAIAVMAAVGAVAGRMALRW</sequence>
<reference evidence="2 3" key="1">
    <citation type="submission" date="2019-06" db="EMBL/GenBank/DDBJ databases">
        <title>Genomic Encyclopedia of Type Strains, Phase IV (KMG-V): Genome sequencing to study the core and pangenomes of soil and plant-associated prokaryotes.</title>
        <authorList>
            <person name="Whitman W."/>
        </authorList>
    </citation>
    <scope>NUCLEOTIDE SEQUENCE [LARGE SCALE GENOMIC DNA]</scope>
    <source>
        <strain evidence="2 3">BR 11880</strain>
    </source>
</reference>
<dbReference type="InterPro" id="IPR009495">
    <property type="entry name" value="NrsF"/>
</dbReference>
<accession>A0A560ESE0</accession>
<dbReference type="Pfam" id="PF06532">
    <property type="entry name" value="NrsF"/>
    <property type="match status" value="1"/>
</dbReference>
<evidence type="ECO:0008006" key="4">
    <source>
        <dbReference type="Google" id="ProtNLM"/>
    </source>
</evidence>
<feature type="transmembrane region" description="Helical" evidence="1">
    <location>
        <begin position="65"/>
        <end position="84"/>
    </location>
</feature>
<keyword evidence="1" id="KW-1133">Transmembrane helix</keyword>
<evidence type="ECO:0000313" key="2">
    <source>
        <dbReference type="EMBL" id="TWB12293.1"/>
    </source>
</evidence>
<evidence type="ECO:0000313" key="3">
    <source>
        <dbReference type="Proteomes" id="UP000319859"/>
    </source>
</evidence>
<feature type="transmembrane region" description="Helical" evidence="1">
    <location>
        <begin position="27"/>
        <end position="53"/>
    </location>
</feature>
<dbReference type="EMBL" id="VITN01000026">
    <property type="protein sequence ID" value="TWB12293.1"/>
    <property type="molecule type" value="Genomic_DNA"/>
</dbReference>
<protein>
    <recommendedName>
        <fullName evidence="4">DUF1109 domain-containing protein</fullName>
    </recommendedName>
</protein>
<keyword evidence="1" id="KW-0472">Membrane</keyword>
<dbReference type="Proteomes" id="UP000319859">
    <property type="component" value="Unassembled WGS sequence"/>
</dbReference>
<keyword evidence="1" id="KW-0812">Transmembrane</keyword>
<organism evidence="2 3">
    <name type="scientific">Nitrospirillum amazonense</name>
    <dbReference type="NCBI Taxonomy" id="28077"/>
    <lineage>
        <taxon>Bacteria</taxon>
        <taxon>Pseudomonadati</taxon>
        <taxon>Pseudomonadota</taxon>
        <taxon>Alphaproteobacteria</taxon>
        <taxon>Rhodospirillales</taxon>
        <taxon>Azospirillaceae</taxon>
        <taxon>Nitrospirillum</taxon>
    </lineage>
</organism>
<feature type="transmembrane region" description="Helical" evidence="1">
    <location>
        <begin position="160"/>
        <end position="179"/>
    </location>
</feature>
<feature type="transmembrane region" description="Helical" evidence="1">
    <location>
        <begin position="191"/>
        <end position="211"/>
    </location>
</feature>
<name>A0A560ESE0_9PROT</name>
<dbReference type="RefSeq" id="WP_145753726.1">
    <property type="nucleotide sequence ID" value="NZ_VITN01000026.1"/>
</dbReference>
<feature type="transmembrane region" description="Helical" evidence="1">
    <location>
        <begin position="124"/>
        <end position="148"/>
    </location>
</feature>
<comment type="caution">
    <text evidence="2">The sequence shown here is derived from an EMBL/GenBank/DDBJ whole genome shotgun (WGS) entry which is preliminary data.</text>
</comment>
<proteinExistence type="predicted"/>
<evidence type="ECO:0000256" key="1">
    <source>
        <dbReference type="SAM" id="Phobius"/>
    </source>
</evidence>
<gene>
    <name evidence="2" type="ORF">FBZ89_12672</name>
</gene>
<dbReference type="AlphaFoldDB" id="A0A560ESE0"/>
<feature type="transmembrane region" description="Helical" evidence="1">
    <location>
        <begin position="96"/>
        <end position="112"/>
    </location>
</feature>